<accession>A0ABW5DRR7</accession>
<dbReference type="PANTHER" id="PTHR33209:SF1">
    <property type="entry name" value="PEPTIDASE S49 DOMAIN-CONTAINING PROTEIN"/>
    <property type="match status" value="1"/>
</dbReference>
<organism evidence="6 7">
    <name type="scientific">Lacibacterium aquatile</name>
    <dbReference type="NCBI Taxonomy" id="1168082"/>
    <lineage>
        <taxon>Bacteria</taxon>
        <taxon>Pseudomonadati</taxon>
        <taxon>Pseudomonadota</taxon>
        <taxon>Alphaproteobacteria</taxon>
        <taxon>Rhodospirillales</taxon>
        <taxon>Rhodospirillaceae</taxon>
    </lineage>
</organism>
<dbReference type="InterPro" id="IPR029045">
    <property type="entry name" value="ClpP/crotonase-like_dom_sf"/>
</dbReference>
<feature type="domain" description="Peptidase S49" evidence="5">
    <location>
        <begin position="116"/>
        <end position="270"/>
    </location>
</feature>
<dbReference type="RefSeq" id="WP_379876639.1">
    <property type="nucleotide sequence ID" value="NZ_JBHUIP010000012.1"/>
</dbReference>
<dbReference type="PANTHER" id="PTHR33209">
    <property type="entry name" value="PROTEASE 4"/>
    <property type="match status" value="1"/>
</dbReference>
<gene>
    <name evidence="6" type="ORF">ACFSM5_12005</name>
</gene>
<dbReference type="Pfam" id="PF01343">
    <property type="entry name" value="Peptidase_S49"/>
    <property type="match status" value="2"/>
</dbReference>
<reference evidence="7" key="1">
    <citation type="journal article" date="2019" name="Int. J. Syst. Evol. Microbiol.">
        <title>The Global Catalogue of Microorganisms (GCM) 10K type strain sequencing project: providing services to taxonomists for standard genome sequencing and annotation.</title>
        <authorList>
            <consortium name="The Broad Institute Genomics Platform"/>
            <consortium name="The Broad Institute Genome Sequencing Center for Infectious Disease"/>
            <person name="Wu L."/>
            <person name="Ma J."/>
        </authorList>
    </citation>
    <scope>NUCLEOTIDE SEQUENCE [LARGE SCALE GENOMIC DNA]</scope>
    <source>
        <strain evidence="7">CGMCC 1.19062</strain>
    </source>
</reference>
<proteinExistence type="inferred from homology"/>
<comment type="similarity">
    <text evidence="1">Belongs to the peptidase S49 family.</text>
</comment>
<keyword evidence="3" id="KW-0378">Hydrolase</keyword>
<keyword evidence="7" id="KW-1185">Reference proteome</keyword>
<dbReference type="InterPro" id="IPR002142">
    <property type="entry name" value="Peptidase_S49"/>
</dbReference>
<evidence type="ECO:0000256" key="2">
    <source>
        <dbReference type="ARBA" id="ARBA00022670"/>
    </source>
</evidence>
<keyword evidence="2" id="KW-0645">Protease</keyword>
<keyword evidence="4" id="KW-0720">Serine protease</keyword>
<feature type="domain" description="Peptidase S49" evidence="5">
    <location>
        <begin position="370"/>
        <end position="521"/>
    </location>
</feature>
<protein>
    <submittedName>
        <fullName evidence="6">S49 family peptidase</fullName>
    </submittedName>
</protein>
<name>A0ABW5DRR7_9PROT</name>
<evidence type="ECO:0000313" key="6">
    <source>
        <dbReference type="EMBL" id="MFD2263614.1"/>
    </source>
</evidence>
<dbReference type="SUPFAM" id="SSF52096">
    <property type="entry name" value="ClpP/crotonase"/>
    <property type="match status" value="2"/>
</dbReference>
<dbReference type="InterPro" id="IPR047217">
    <property type="entry name" value="S49_SppA_67K_type_N"/>
</dbReference>
<sequence length="580" mass="61553">MRRLFVGCLSILGIFFLLIVGGLGYGAWHLSKTFDAAPELPNVTLVSLSLKGAPAAEEKGGIDALFNEDQTSLRRLVDGIDRAAEDGRVQGLFVDLSQASLSMSDAEELAGAVRRLRQAGKPAYVFADTFGEVGDGTATFALASAFDQVWMQPSGEVRLMGAAIERPYIAETLRMLGVSVRLGQRHEFKGFADIFTDEAMNPAFRAQMQRLVDDMTAQAVAAVAEGRKLDPDAVKALMAVAPLPAQDAINEKLVDRLGYRAEALLALQTATKTGALTGFSDYASGAGLPRSVAATSGAAIAVIEATGEVTRGDGEAGPFGEQAGFASERLAKAFGAAARNPDVRAILFRIDSPGGSYVASDTVWASVKAAQAAGKPVVVSMGRLAASGGYFAAAPADRIIANAGTLTGSIGVAGGKFVLSDLWAKLGVSWDRVEGAPHAASESPNRDFTAEELARQQQSLDRIYADFTRKVAEGRKIPIDGMDAVARGRVWTGLQAKDIGLVDMIGGWREAVWEAKKLAKLSPDLPVHLINYPERPSGFDRAKRLLSTVEKSGSAMSVMTWFADRMQPWMVKGELTGPVR</sequence>
<dbReference type="CDD" id="cd07018">
    <property type="entry name" value="S49_SppA_67K_type"/>
    <property type="match status" value="1"/>
</dbReference>
<dbReference type="Proteomes" id="UP001597295">
    <property type="component" value="Unassembled WGS sequence"/>
</dbReference>
<dbReference type="Gene3D" id="3.90.226.10">
    <property type="entry name" value="2-enoyl-CoA Hydratase, Chain A, domain 1"/>
    <property type="match status" value="3"/>
</dbReference>
<comment type="caution">
    <text evidence="6">The sequence shown here is derived from an EMBL/GenBank/DDBJ whole genome shotgun (WGS) entry which is preliminary data.</text>
</comment>
<evidence type="ECO:0000313" key="7">
    <source>
        <dbReference type="Proteomes" id="UP001597295"/>
    </source>
</evidence>
<evidence type="ECO:0000259" key="5">
    <source>
        <dbReference type="Pfam" id="PF01343"/>
    </source>
</evidence>
<evidence type="ECO:0000256" key="1">
    <source>
        <dbReference type="ARBA" id="ARBA00008683"/>
    </source>
</evidence>
<evidence type="ECO:0000256" key="4">
    <source>
        <dbReference type="ARBA" id="ARBA00022825"/>
    </source>
</evidence>
<dbReference type="CDD" id="cd07023">
    <property type="entry name" value="S49_Sppa_N_C"/>
    <property type="match status" value="1"/>
</dbReference>
<evidence type="ECO:0000256" key="3">
    <source>
        <dbReference type="ARBA" id="ARBA00022801"/>
    </source>
</evidence>
<dbReference type="EMBL" id="JBHUIP010000012">
    <property type="protein sequence ID" value="MFD2263614.1"/>
    <property type="molecule type" value="Genomic_DNA"/>
</dbReference>
<dbReference type="PIRSF" id="PIRSF001217">
    <property type="entry name" value="Protease_4_SppA"/>
    <property type="match status" value="1"/>
</dbReference>
<dbReference type="InterPro" id="IPR047272">
    <property type="entry name" value="S49_SppA_C"/>
</dbReference>
<dbReference type="InterPro" id="IPR004634">
    <property type="entry name" value="Pept_S49_pIV"/>
</dbReference>